<evidence type="ECO:0000256" key="1">
    <source>
        <dbReference type="SAM" id="MobiDB-lite"/>
    </source>
</evidence>
<dbReference type="GO" id="GO:0030980">
    <property type="term" value="P:alpha-glucan catabolic process"/>
    <property type="evidence" value="ECO:0007669"/>
    <property type="project" value="TreeGrafter"/>
</dbReference>
<dbReference type="InterPro" id="IPR013797">
    <property type="entry name" value="Maltooligo_trehalose_synth_4"/>
</dbReference>
<dbReference type="Pfam" id="PF00128">
    <property type="entry name" value="Alpha-amylase"/>
    <property type="match status" value="1"/>
</dbReference>
<evidence type="ECO:0000313" key="4">
    <source>
        <dbReference type="Proteomes" id="UP000281332"/>
    </source>
</evidence>
<dbReference type="Proteomes" id="UP000281332">
    <property type="component" value="Unassembled WGS sequence"/>
</dbReference>
<dbReference type="SUPFAM" id="SSF51445">
    <property type="entry name" value="(Trans)glycosidases"/>
    <property type="match status" value="1"/>
</dbReference>
<dbReference type="CDD" id="cd11336">
    <property type="entry name" value="AmyAc_MTSase"/>
    <property type="match status" value="1"/>
</dbReference>
<dbReference type="Gene3D" id="3.30.1590.10">
    <property type="entry name" value="Maltooligosyl trehalose synthase, domain 2"/>
    <property type="match status" value="1"/>
</dbReference>
<feature type="region of interest" description="Disordered" evidence="1">
    <location>
        <begin position="503"/>
        <end position="524"/>
    </location>
</feature>
<dbReference type="InterPro" id="IPR006047">
    <property type="entry name" value="GH13_cat_dom"/>
</dbReference>
<evidence type="ECO:0000313" key="3">
    <source>
        <dbReference type="EMBL" id="RPD98062.1"/>
    </source>
</evidence>
<protein>
    <submittedName>
        <fullName evidence="3">Malto-oligosyltrehalose synthase</fullName>
    </submittedName>
</protein>
<sequence length="832" mass="91904">MSIPASTYRIQFRNGMTFDRAAALVPYIKRLGISHLYASPIFTATRGSTHGYDVTDANEIDPAIGGRAGFDRLVETLKQAGLELIIDIVPNHMAASLENAWWRDVIEHGEQSRYARYFDIDWSRRLTLPFLGDTFEAVLENGEIAVKADPESGKPAFAYYDSFYPLSPQSWQGQEADVLALTDKAQIAALHDRQPWRLMSWRDAPRDLSYRRFFEITGLAGVRVEDPDVFAASHRLILELVHSGAVSGLRVDHVDGLADPKGYLEQLRQQAGPACYITVEKILGADEQLPADWPVSGTTGYEFIASLSDALVDGRQIAALRQAYDQAIGEPVDMRAELRAAKLLMADKNFEGEFTTLLMLANGMASASGATLPERDLRAALRELLVAFPVYRSYGTPAGMPQEGAALLQRVAETVRHDAPDLQPAALDFLLRILNGELAPQLAHDAATFRTRFQQLTGPLMAKSVEDTLFFRQHAALALNEVGAEPLPRAFSLARFHDEMQTRLERQPDGLSSTSTHDTKRGEDARARLYTLTEAPERWAENVARWQQMNRDAVVALSEGPAPEPAVEWMLYQALAGVWPASGAPDAEDLAATEPRFIGFVEKALREAKLRTNWADGDDAYEQAVLDYARRLLSPANAEFIADFNQALLPFIAAGLINSLSQTVIKLTAPGVPDIYQGSEALNFSLVDPDNRLEPDFAALQQMLEVTGDFAAPESWQSGQLKQQVIATLLPLRQQYPALFRHGDYLPLVVNGNEASHAVAFARADEEHALIVVVPRLAFARQRYSEGTAITLKEPLAQRRYRHLFTGEMCDLTDRLSLAALNSGAPLVLISA</sequence>
<dbReference type="InterPro" id="IPR012767">
    <property type="entry name" value="Trehalose_TreY"/>
</dbReference>
<gene>
    <name evidence="3" type="primary">treY</name>
    <name evidence="3" type="ORF">BBB56_15970</name>
</gene>
<dbReference type="PANTHER" id="PTHR10357">
    <property type="entry name" value="ALPHA-AMYLASE FAMILY MEMBER"/>
    <property type="match status" value="1"/>
</dbReference>
<dbReference type="AlphaFoldDB" id="A0A3N4NNX4"/>
<dbReference type="RefSeq" id="WP_123801911.1">
    <property type="nucleotide sequence ID" value="NZ_RMVG01000013.1"/>
</dbReference>
<organism evidence="3 4">
    <name type="scientific">Candidatus Pantoea deserta</name>
    <dbReference type="NCBI Taxonomy" id="1869313"/>
    <lineage>
        <taxon>Bacteria</taxon>
        <taxon>Pseudomonadati</taxon>
        <taxon>Pseudomonadota</taxon>
        <taxon>Gammaproteobacteria</taxon>
        <taxon>Enterobacterales</taxon>
        <taxon>Erwiniaceae</taxon>
        <taxon>Pantoea</taxon>
    </lineage>
</organism>
<dbReference type="EMBL" id="RMVG01000013">
    <property type="protein sequence ID" value="RPD98062.1"/>
    <property type="molecule type" value="Genomic_DNA"/>
</dbReference>
<dbReference type="GO" id="GO:0047470">
    <property type="term" value="F:(1,4)-alpha-D-glucan 1-alpha-D-glucosylmutase activity"/>
    <property type="evidence" value="ECO:0007669"/>
    <property type="project" value="TreeGrafter"/>
</dbReference>
<dbReference type="Gene3D" id="1.10.150.200">
    <property type="entry name" value="Maltooligosyl trehalose synthase, domain 3"/>
    <property type="match status" value="1"/>
</dbReference>
<keyword evidence="4" id="KW-1185">Reference proteome</keyword>
<evidence type="ECO:0000259" key="2">
    <source>
        <dbReference type="SMART" id="SM00642"/>
    </source>
</evidence>
<name>A0A3N4NNX4_9GAMM</name>
<comment type="caution">
    <text evidence="3">The sequence shown here is derived from an EMBL/GenBank/DDBJ whole genome shotgun (WGS) entry which is preliminary data.</text>
</comment>
<proteinExistence type="predicted"/>
<reference evidence="3 4" key="1">
    <citation type="submission" date="2018-11" db="EMBL/GenBank/DDBJ databases">
        <title>Whole genome sequencing of Pantoea sp. RIT388.</title>
        <authorList>
            <person name="Gan H.M."/>
            <person name="Hudson A.O."/>
        </authorList>
    </citation>
    <scope>NUCLEOTIDE SEQUENCE [LARGE SCALE GENOMIC DNA]</scope>
    <source>
        <strain evidence="3 4">RIT388</strain>
    </source>
</reference>
<feature type="domain" description="Glycosyl hydrolase family 13 catalytic" evidence="2">
    <location>
        <begin position="6"/>
        <end position="382"/>
    </location>
</feature>
<dbReference type="GO" id="GO:0005992">
    <property type="term" value="P:trehalose biosynthetic process"/>
    <property type="evidence" value="ECO:0007669"/>
    <property type="project" value="TreeGrafter"/>
</dbReference>
<dbReference type="Gene3D" id="1.10.10.470">
    <property type="entry name" value="Maltooligosyl trehalose synthase, domain 4"/>
    <property type="match status" value="1"/>
</dbReference>
<dbReference type="InterPro" id="IPR017853">
    <property type="entry name" value="GH"/>
</dbReference>
<dbReference type="OrthoDB" id="9761577at2"/>
<dbReference type="PANTHER" id="PTHR10357:SF216">
    <property type="entry name" value="MALTOOLIGOSYL TREHALOSE SYNTHASE-RELATED"/>
    <property type="match status" value="1"/>
</dbReference>
<accession>A0A3N4NNX4</accession>
<dbReference type="SMART" id="SM00642">
    <property type="entry name" value="Aamy"/>
    <property type="match status" value="1"/>
</dbReference>
<dbReference type="NCBIfam" id="TIGR02401">
    <property type="entry name" value="trehalose_TreY"/>
    <property type="match status" value="1"/>
</dbReference>
<dbReference type="Gene3D" id="3.20.20.80">
    <property type="entry name" value="Glycosidases"/>
    <property type="match status" value="1"/>
</dbReference>